<gene>
    <name evidence="3" type="ORF">B1A_21286</name>
</gene>
<feature type="non-terminal residue" evidence="3">
    <location>
        <position position="1"/>
    </location>
</feature>
<feature type="transmembrane region" description="Helical" evidence="1">
    <location>
        <begin position="77"/>
        <end position="94"/>
    </location>
</feature>
<reference evidence="3" key="2">
    <citation type="journal article" date="2014" name="ISME J.">
        <title>Microbial stratification in low pH oxic and suboxic macroscopic growths along an acid mine drainage.</title>
        <authorList>
            <person name="Mendez-Garcia C."/>
            <person name="Mesa V."/>
            <person name="Sprenger R.R."/>
            <person name="Richter M."/>
            <person name="Diez M.S."/>
            <person name="Solano J."/>
            <person name="Bargiela R."/>
            <person name="Golyshina O.V."/>
            <person name="Manteca A."/>
            <person name="Ramos J.L."/>
            <person name="Gallego J.R."/>
            <person name="Llorente I."/>
            <person name="Martins Dos Santos V.A."/>
            <person name="Jensen O.N."/>
            <person name="Pelaez A.I."/>
            <person name="Sanchez J."/>
            <person name="Ferrer M."/>
        </authorList>
    </citation>
    <scope>NUCLEOTIDE SEQUENCE</scope>
</reference>
<dbReference type="Gene3D" id="1.10.287.70">
    <property type="match status" value="1"/>
</dbReference>
<feature type="transmembrane region" description="Helical" evidence="1">
    <location>
        <begin position="130"/>
        <end position="152"/>
    </location>
</feature>
<keyword evidence="1" id="KW-0472">Membrane</keyword>
<dbReference type="SUPFAM" id="SSF81324">
    <property type="entry name" value="Voltage-gated potassium channels"/>
    <property type="match status" value="1"/>
</dbReference>
<evidence type="ECO:0000313" key="3">
    <source>
        <dbReference type="EMBL" id="EQD28134.1"/>
    </source>
</evidence>
<feature type="domain" description="Potassium channel" evidence="2">
    <location>
        <begin position="158"/>
        <end position="186"/>
    </location>
</feature>
<keyword evidence="3" id="KW-0406">Ion transport</keyword>
<protein>
    <submittedName>
        <fullName evidence="3">Voltage-gated potassium channel</fullName>
    </submittedName>
</protein>
<keyword evidence="1" id="KW-1133">Transmembrane helix</keyword>
<sequence>RLWFPHVPLAILVGFQGVLHILMALGSLRSMMRLLATPSLATLAGGVGILRIGDASHIAIGVLLVLVAFGMLWRSRLAWVMAFMLTLAMVALEFSPLTRASRPLEIFSVLQLLLLLAARRSFVRASLATATLFALTAVMLTLGYGSFGAMFLGDGFQPHITSYTNAAYFAVETMSTVGYGDITPVT</sequence>
<comment type="caution">
    <text evidence="3">The sequence shown here is derived from an EMBL/GenBank/DDBJ whole genome shotgun (WGS) entry which is preliminary data.</text>
</comment>
<keyword evidence="3" id="KW-0813">Transport</keyword>
<feature type="non-terminal residue" evidence="3">
    <location>
        <position position="186"/>
    </location>
</feature>
<dbReference type="EMBL" id="AUZX01015735">
    <property type="protein sequence ID" value="EQD28134.1"/>
    <property type="molecule type" value="Genomic_DNA"/>
</dbReference>
<feature type="transmembrane region" description="Helical" evidence="1">
    <location>
        <begin position="6"/>
        <end position="25"/>
    </location>
</feature>
<dbReference type="InterPro" id="IPR013099">
    <property type="entry name" value="K_chnl_dom"/>
</dbReference>
<feature type="transmembrane region" description="Helical" evidence="1">
    <location>
        <begin position="100"/>
        <end position="118"/>
    </location>
</feature>
<evidence type="ECO:0000259" key="2">
    <source>
        <dbReference type="Pfam" id="PF07885"/>
    </source>
</evidence>
<dbReference type="GO" id="GO:0034220">
    <property type="term" value="P:monoatomic ion transmembrane transport"/>
    <property type="evidence" value="ECO:0007669"/>
    <property type="project" value="UniProtKB-KW"/>
</dbReference>
<feature type="transmembrane region" description="Helical" evidence="1">
    <location>
        <begin position="55"/>
        <end position="72"/>
    </location>
</feature>
<name>T0ZHC8_9ZZZZ</name>
<dbReference type="Pfam" id="PF07885">
    <property type="entry name" value="Ion_trans_2"/>
    <property type="match status" value="1"/>
</dbReference>
<keyword evidence="1" id="KW-0812">Transmembrane</keyword>
<evidence type="ECO:0000256" key="1">
    <source>
        <dbReference type="SAM" id="Phobius"/>
    </source>
</evidence>
<proteinExistence type="predicted"/>
<accession>T0ZHC8</accession>
<reference evidence="3" key="1">
    <citation type="submission" date="2013-08" db="EMBL/GenBank/DDBJ databases">
        <authorList>
            <person name="Mendez C."/>
            <person name="Richter M."/>
            <person name="Ferrer M."/>
            <person name="Sanchez J."/>
        </authorList>
    </citation>
    <scope>NUCLEOTIDE SEQUENCE</scope>
</reference>
<organism evidence="3">
    <name type="scientific">mine drainage metagenome</name>
    <dbReference type="NCBI Taxonomy" id="410659"/>
    <lineage>
        <taxon>unclassified sequences</taxon>
        <taxon>metagenomes</taxon>
        <taxon>ecological metagenomes</taxon>
    </lineage>
</organism>
<dbReference type="AlphaFoldDB" id="T0ZHC8"/>
<keyword evidence="3" id="KW-0407">Ion channel</keyword>